<evidence type="ECO:0008006" key="4">
    <source>
        <dbReference type="Google" id="ProtNLM"/>
    </source>
</evidence>
<comment type="caution">
    <text evidence="2">The sequence shown here is derived from an EMBL/GenBank/DDBJ whole genome shotgun (WGS) entry which is preliminary data.</text>
</comment>
<sequence length="202" mass="24039">MTKENLQEIEKYLKTKSLDNAVFVEILDHFVMQISSLMNKEEISFPEAFIQTKINWKSELEMVKADWLSFKKIARIEKNILKRRFEKMTYLSIVISLAGGLAFMYSEDFYWIFQIILLSIYILFSVYNFAFKTMKFSEYRSMSFHPLILRNLLLALLLIPISFLLDKNIWDSVLNQMILIFGISTHIQLLYYRTKKINILLS</sequence>
<dbReference type="RefSeq" id="WP_267282173.1">
    <property type="nucleotide sequence ID" value="NZ_JAOVZV010000017.1"/>
</dbReference>
<protein>
    <recommendedName>
        <fullName evidence="4">DUF1129 domain-containing protein</fullName>
    </recommendedName>
</protein>
<name>A0ABT3Y698_9FLAO</name>
<dbReference type="EMBL" id="JAOVZV010000017">
    <property type="protein sequence ID" value="MCX8533680.1"/>
    <property type="molecule type" value="Genomic_DNA"/>
</dbReference>
<evidence type="ECO:0000256" key="1">
    <source>
        <dbReference type="SAM" id="Phobius"/>
    </source>
</evidence>
<dbReference type="Proteomes" id="UP001070176">
    <property type="component" value="Unassembled WGS sequence"/>
</dbReference>
<evidence type="ECO:0000313" key="3">
    <source>
        <dbReference type="Proteomes" id="UP001070176"/>
    </source>
</evidence>
<keyword evidence="1" id="KW-1133">Transmembrane helix</keyword>
<gene>
    <name evidence="2" type="ORF">OEA66_15090</name>
</gene>
<evidence type="ECO:0000313" key="2">
    <source>
        <dbReference type="EMBL" id="MCX8533680.1"/>
    </source>
</evidence>
<reference evidence="2" key="1">
    <citation type="submission" date="2022-10" db="EMBL/GenBank/DDBJ databases">
        <title>Chryseobacterium sp. nov., a novel bacterial species.</title>
        <authorList>
            <person name="Cao Y."/>
        </authorList>
    </citation>
    <scope>NUCLEOTIDE SEQUENCE</scope>
    <source>
        <strain evidence="2">KC 927</strain>
    </source>
</reference>
<keyword evidence="1" id="KW-0812">Transmembrane</keyword>
<feature type="transmembrane region" description="Helical" evidence="1">
    <location>
        <begin position="143"/>
        <end position="161"/>
    </location>
</feature>
<accession>A0ABT3Y698</accession>
<feature type="transmembrane region" description="Helical" evidence="1">
    <location>
        <begin position="111"/>
        <end position="131"/>
    </location>
</feature>
<feature type="transmembrane region" description="Helical" evidence="1">
    <location>
        <begin position="88"/>
        <end position="105"/>
    </location>
</feature>
<organism evidence="2 3">
    <name type="scientific">Chryseobacterium luquanense</name>
    <dbReference type="NCBI Taxonomy" id="2983766"/>
    <lineage>
        <taxon>Bacteria</taxon>
        <taxon>Pseudomonadati</taxon>
        <taxon>Bacteroidota</taxon>
        <taxon>Flavobacteriia</taxon>
        <taxon>Flavobacteriales</taxon>
        <taxon>Weeksellaceae</taxon>
        <taxon>Chryseobacterium group</taxon>
        <taxon>Chryseobacterium</taxon>
    </lineage>
</organism>
<feature type="transmembrane region" description="Helical" evidence="1">
    <location>
        <begin position="173"/>
        <end position="192"/>
    </location>
</feature>
<keyword evidence="1" id="KW-0472">Membrane</keyword>
<proteinExistence type="predicted"/>
<keyword evidence="3" id="KW-1185">Reference proteome</keyword>